<gene>
    <name evidence="1" type="ORF">PHLCEN_2v6137</name>
</gene>
<dbReference type="EMBL" id="MLYV02000600">
    <property type="protein sequence ID" value="PSR82067.1"/>
    <property type="molecule type" value="Genomic_DNA"/>
</dbReference>
<accession>A0A2R6P087</accession>
<dbReference type="AlphaFoldDB" id="A0A2R6P087"/>
<evidence type="ECO:0000313" key="2">
    <source>
        <dbReference type="Proteomes" id="UP000186601"/>
    </source>
</evidence>
<reference evidence="1 2" key="1">
    <citation type="submission" date="2018-02" db="EMBL/GenBank/DDBJ databases">
        <title>Genome sequence of the basidiomycete white-rot fungus Phlebia centrifuga.</title>
        <authorList>
            <person name="Granchi Z."/>
            <person name="Peng M."/>
            <person name="de Vries R.P."/>
            <person name="Hilden K."/>
            <person name="Makela M.R."/>
            <person name="Grigoriev I."/>
            <person name="Riley R."/>
        </authorList>
    </citation>
    <scope>NUCLEOTIDE SEQUENCE [LARGE SCALE GENOMIC DNA]</scope>
    <source>
        <strain evidence="1 2">FBCC195</strain>
    </source>
</reference>
<name>A0A2R6P087_9APHY</name>
<keyword evidence="2" id="KW-1185">Reference proteome</keyword>
<comment type="caution">
    <text evidence="1">The sequence shown here is derived from an EMBL/GenBank/DDBJ whole genome shotgun (WGS) entry which is preliminary data.</text>
</comment>
<evidence type="ECO:0000313" key="1">
    <source>
        <dbReference type="EMBL" id="PSR82067.1"/>
    </source>
</evidence>
<dbReference type="Proteomes" id="UP000186601">
    <property type="component" value="Unassembled WGS sequence"/>
</dbReference>
<organism evidence="1 2">
    <name type="scientific">Hermanssonia centrifuga</name>
    <dbReference type="NCBI Taxonomy" id="98765"/>
    <lineage>
        <taxon>Eukaryota</taxon>
        <taxon>Fungi</taxon>
        <taxon>Dikarya</taxon>
        <taxon>Basidiomycota</taxon>
        <taxon>Agaricomycotina</taxon>
        <taxon>Agaricomycetes</taxon>
        <taxon>Polyporales</taxon>
        <taxon>Meruliaceae</taxon>
        <taxon>Hermanssonia</taxon>
    </lineage>
</organism>
<proteinExistence type="predicted"/>
<protein>
    <submittedName>
        <fullName evidence="1">Uncharacterized protein</fullName>
    </submittedName>
</protein>
<sequence>MDVVNKIKGVQSRLMTSHNEIEDSSIVLSIKTVMVIYSTMELIKARKPNAFWLECAKSEVIWEAAQTAIDKTLRALNAARMEDGAALTMFDLEAFDTSETSRAFFSARIEIRRCFDKFGWAVVNEKFPDTTIRRGVLAHSHFEQAGKALGMDVDVKSLTPVGAKRTLSLIID</sequence>